<dbReference type="Proteomes" id="UP000053237">
    <property type="component" value="Unassembled WGS sequence"/>
</dbReference>
<dbReference type="AlphaFoldDB" id="A0A024GCL7"/>
<name>A0A024GCL7_9STRA</name>
<keyword evidence="1" id="KW-1133">Transmembrane helix</keyword>
<protein>
    <submittedName>
        <fullName evidence="2">Uncharacterized protein</fullName>
    </submittedName>
</protein>
<feature type="transmembrane region" description="Helical" evidence="1">
    <location>
        <begin position="320"/>
        <end position="343"/>
    </location>
</feature>
<dbReference type="EMBL" id="CAIX01000074">
    <property type="protein sequence ID" value="CCI44604.1"/>
    <property type="molecule type" value="Genomic_DNA"/>
</dbReference>
<proteinExistence type="predicted"/>
<evidence type="ECO:0000256" key="1">
    <source>
        <dbReference type="SAM" id="Phobius"/>
    </source>
</evidence>
<reference evidence="2 3" key="1">
    <citation type="submission" date="2012-05" db="EMBL/GenBank/DDBJ databases">
        <title>Recombination and specialization in a pathogen metapopulation.</title>
        <authorList>
            <person name="Gardiner A."/>
            <person name="Kemen E."/>
            <person name="Schultz-Larsen T."/>
            <person name="MacLean D."/>
            <person name="Van Oosterhout C."/>
            <person name="Jones J.D.G."/>
        </authorList>
    </citation>
    <scope>NUCLEOTIDE SEQUENCE [LARGE SCALE GENOMIC DNA]</scope>
    <source>
        <strain evidence="2 3">Ac Nc2</strain>
    </source>
</reference>
<gene>
    <name evidence="2" type="ORF">BN9_054130</name>
</gene>
<keyword evidence="1" id="KW-0812">Transmembrane</keyword>
<organism evidence="2 3">
    <name type="scientific">Albugo candida</name>
    <dbReference type="NCBI Taxonomy" id="65357"/>
    <lineage>
        <taxon>Eukaryota</taxon>
        <taxon>Sar</taxon>
        <taxon>Stramenopiles</taxon>
        <taxon>Oomycota</taxon>
        <taxon>Peronosporomycetes</taxon>
        <taxon>Albuginales</taxon>
        <taxon>Albuginaceae</taxon>
        <taxon>Albugo</taxon>
    </lineage>
</organism>
<feature type="transmembrane region" description="Helical" evidence="1">
    <location>
        <begin position="122"/>
        <end position="139"/>
    </location>
</feature>
<dbReference type="InParanoid" id="A0A024GCL7"/>
<feature type="transmembrane region" description="Helical" evidence="1">
    <location>
        <begin position="12"/>
        <end position="32"/>
    </location>
</feature>
<evidence type="ECO:0000313" key="3">
    <source>
        <dbReference type="Proteomes" id="UP000053237"/>
    </source>
</evidence>
<keyword evidence="3" id="KW-1185">Reference proteome</keyword>
<keyword evidence="1" id="KW-0472">Membrane</keyword>
<comment type="caution">
    <text evidence="2">The sequence shown here is derived from an EMBL/GenBank/DDBJ whole genome shotgun (WGS) entry which is preliminary data.</text>
</comment>
<sequence>MTPDFECLSSSTRFIVALAMEHVALLVVYLLMDSISNTPRSIRTSFQRKKELIRLAICGRHDVTIETVASPTRVQIGGKITFMRFSLGNAIHSQTAKRVSGNRTIEDVHFVELHTLRHFRSILTGILVVTITLAVYLLWTPLVEWNVDTNILHRTINKVETYVSDLHEQTALTNVKMKSFLQQCQMIRMTASTRNGVIAKHMMMAFEELGIERVRAYGETFQEYRQNGWRSANDTMKEFEVEAQTEKDESAISESVLSEIHSAVESVRNAEIADEHGFDPFNLEPGCLTNFDSNLDLEMTDSIVSPNAPSEENKVREPQVVGYCTGILVLCVFVLVIYSGWIWKPLRCCGSLKQRRNTRWIVLQAANALGRVIRITEASDLYVCHIHPL</sequence>
<accession>A0A024GCL7</accession>
<evidence type="ECO:0000313" key="2">
    <source>
        <dbReference type="EMBL" id="CCI44604.1"/>
    </source>
</evidence>